<evidence type="ECO:0000256" key="1">
    <source>
        <dbReference type="SAM" id="Phobius"/>
    </source>
</evidence>
<dbReference type="AlphaFoldDB" id="A0A1G8RRS3"/>
<dbReference type="RefSeq" id="WP_051651702.1">
    <property type="nucleotide sequence ID" value="NZ_FNDZ01000009.1"/>
</dbReference>
<sequence length="335" mass="38169">MSSIFSTVLQMSLTGSYVIIMVLLIRLLLRNFPKTLIFPIWSVVAFRLMGPITLKGKFSLMPSAEGLDGGFTILEKAAAQSSLALLSGYDSIRIGSYIWAMGFVSLIIYTSVSMLLLKGKLKNARQYHDNIYEASHLKTPFVIGFIRPKVYIPAGIAHDEKNIIILHERSHIKRKDHIIKTLAFFVLAVHWFNPIVWFAFKKMTDDMEISCDETALSHCKTDMRKTYANTLVRFAYKMHPVNERIIAFGEGNLEVRVQHILRFRKPKLSKTISALIIIIAASLGLMTDPIDILSNEDLSPYMAESKKQDSEINEVKLEVQKQVRLQSEHFDKIFE</sequence>
<dbReference type="PANTHER" id="PTHR34978">
    <property type="entry name" value="POSSIBLE SENSOR-TRANSDUCER PROTEIN BLAR"/>
    <property type="match status" value="1"/>
</dbReference>
<dbReference type="InterPro" id="IPR052173">
    <property type="entry name" value="Beta-lactam_resp_regulator"/>
</dbReference>
<dbReference type="EMBL" id="FNDZ01000009">
    <property type="protein sequence ID" value="SDJ19195.1"/>
    <property type="molecule type" value="Genomic_DNA"/>
</dbReference>
<dbReference type="Pfam" id="PF05569">
    <property type="entry name" value="Peptidase_M56"/>
    <property type="match status" value="1"/>
</dbReference>
<keyword evidence="1" id="KW-0472">Membrane</keyword>
<reference evidence="3 4" key="1">
    <citation type="submission" date="2016-10" db="EMBL/GenBank/DDBJ databases">
        <authorList>
            <person name="de Groot N.N."/>
        </authorList>
    </citation>
    <scope>NUCLEOTIDE SEQUENCE [LARGE SCALE GENOMIC DNA]</scope>
    <source>
        <strain evidence="3 4">CGMCC 1.5058</strain>
    </source>
</reference>
<feature type="domain" description="Peptidase M56" evidence="2">
    <location>
        <begin position="7"/>
        <end position="259"/>
    </location>
</feature>
<evidence type="ECO:0000313" key="4">
    <source>
        <dbReference type="Proteomes" id="UP000183255"/>
    </source>
</evidence>
<gene>
    <name evidence="3" type="ORF">SAMN05421804_10949</name>
</gene>
<feature type="transmembrane region" description="Helical" evidence="1">
    <location>
        <begin position="178"/>
        <end position="200"/>
    </location>
</feature>
<proteinExistence type="predicted"/>
<keyword evidence="1" id="KW-1133">Transmembrane helix</keyword>
<feature type="transmembrane region" description="Helical" evidence="1">
    <location>
        <begin position="12"/>
        <end position="29"/>
    </location>
</feature>
<organism evidence="3 4">
    <name type="scientific">Proteiniclasticum ruminis</name>
    <dbReference type="NCBI Taxonomy" id="398199"/>
    <lineage>
        <taxon>Bacteria</taxon>
        <taxon>Bacillati</taxon>
        <taxon>Bacillota</taxon>
        <taxon>Clostridia</taxon>
        <taxon>Eubacteriales</taxon>
        <taxon>Clostridiaceae</taxon>
        <taxon>Proteiniclasticum</taxon>
    </lineage>
</organism>
<accession>A0A1G8RRS3</accession>
<feature type="transmembrane region" description="Helical" evidence="1">
    <location>
        <begin position="36"/>
        <end position="54"/>
    </location>
</feature>
<dbReference type="PANTHER" id="PTHR34978:SF3">
    <property type="entry name" value="SLR0241 PROTEIN"/>
    <property type="match status" value="1"/>
</dbReference>
<dbReference type="CDD" id="cd07341">
    <property type="entry name" value="M56_BlaR1_MecR1_like"/>
    <property type="match status" value="1"/>
</dbReference>
<protein>
    <submittedName>
        <fullName evidence="3">Signal transducer regulating beta-lactamase production, contains metallopeptidase domain</fullName>
    </submittedName>
</protein>
<evidence type="ECO:0000313" key="3">
    <source>
        <dbReference type="EMBL" id="SDJ19195.1"/>
    </source>
</evidence>
<evidence type="ECO:0000259" key="2">
    <source>
        <dbReference type="Pfam" id="PF05569"/>
    </source>
</evidence>
<keyword evidence="1" id="KW-0812">Transmembrane</keyword>
<dbReference type="Proteomes" id="UP000183255">
    <property type="component" value="Unassembled WGS sequence"/>
</dbReference>
<feature type="transmembrane region" description="Helical" evidence="1">
    <location>
        <begin position="97"/>
        <end position="117"/>
    </location>
</feature>
<name>A0A1G8RRS3_9CLOT</name>
<dbReference type="InterPro" id="IPR008756">
    <property type="entry name" value="Peptidase_M56"/>
</dbReference>